<sequence length="478" mass="53920">MSETTLKPFNFSPEVIARMRDTQQIPVNFYNANGQVLIPRKEQASGDMINKLLQHIGSGIFYREGDEDKLGIKSGARADLEGLSDTKLLTEKRVAELSQATESLFNELKFAAFGAVHSQKMHTQVNSFITDFEQQPDMMVGVINILDTVKGTTGSDLSKQAVKRAVVAMALKSRSMKAMISKDRGRGSEAVQPLMMGGMLSQIGKTKMNLPEGEKLTPEQRSYVRKFPLLSYLMVAHEATVPFEVKRLILNQKRTLPENTPSNNYPEFRWMTATLQNLVQENDKRGKKEVAGDILRQLASLKEFVVYEEDVNILSLATDFAALTTDSEWREAKDPIMAIKHILNSSFFQYGPKVIRDFLDHISMSLSHNQKIIKSDDLLILAMTMQSGQTYFEVVKVLDVGRYQSRATVQRLGVLHMVSLNADGVRQGVFQPETFRADPRKIHINLAQDFLRRIIYVLDPIIDPELYDKISKKINSAA</sequence>
<dbReference type="OrthoDB" id="335139at2"/>
<protein>
    <submittedName>
        <fullName evidence="1">Uncharacterized protein</fullName>
    </submittedName>
</protein>
<dbReference type="EMBL" id="CP002959">
    <property type="protein sequence ID" value="AFM12937.1"/>
    <property type="molecule type" value="Genomic_DNA"/>
</dbReference>
<evidence type="ECO:0000313" key="1">
    <source>
        <dbReference type="EMBL" id="AFM12937.1"/>
    </source>
</evidence>
<proteinExistence type="predicted"/>
<dbReference type="Gene3D" id="1.10.3210.10">
    <property type="entry name" value="Hypothetical protein af1432"/>
    <property type="match status" value="1"/>
</dbReference>
<dbReference type="RefSeq" id="WP_014803443.1">
    <property type="nucleotide sequence ID" value="NC_018020.1"/>
</dbReference>
<dbReference type="HOGENOM" id="CLU_557586_0_0_12"/>
<dbReference type="AlphaFoldDB" id="I4B6N0"/>
<dbReference type="PANTHER" id="PTHR43155">
    <property type="entry name" value="CYCLIC DI-GMP PHOSPHODIESTERASE PA4108-RELATED"/>
    <property type="match status" value="1"/>
</dbReference>
<reference evidence="1 2" key="1">
    <citation type="submission" date="2012-06" db="EMBL/GenBank/DDBJ databases">
        <title>The complete chromosome of genome of Turneriella parva DSM 21527.</title>
        <authorList>
            <consortium name="US DOE Joint Genome Institute (JGI-PGF)"/>
            <person name="Lucas S."/>
            <person name="Han J."/>
            <person name="Lapidus A."/>
            <person name="Bruce D."/>
            <person name="Goodwin L."/>
            <person name="Pitluck S."/>
            <person name="Peters L."/>
            <person name="Kyrpides N."/>
            <person name="Mavromatis K."/>
            <person name="Ivanova N."/>
            <person name="Mikhailova N."/>
            <person name="Chertkov O."/>
            <person name="Detter J.C."/>
            <person name="Tapia R."/>
            <person name="Han C."/>
            <person name="Land M."/>
            <person name="Hauser L."/>
            <person name="Markowitz V."/>
            <person name="Cheng J.-F."/>
            <person name="Hugenholtz P."/>
            <person name="Woyke T."/>
            <person name="Wu D."/>
            <person name="Gronow S."/>
            <person name="Wellnitz S."/>
            <person name="Brambilla E."/>
            <person name="Klenk H.-P."/>
            <person name="Eisen J.A."/>
        </authorList>
    </citation>
    <scope>NUCLEOTIDE SEQUENCE [LARGE SCALE GENOMIC DNA]</scope>
    <source>
        <strain evidence="2">ATCC BAA-1111 / DSM 21527 / NCTC 11395 / H</strain>
    </source>
</reference>
<gene>
    <name evidence="1" type="ordered locus">Turpa_2292</name>
</gene>
<evidence type="ECO:0000313" key="2">
    <source>
        <dbReference type="Proteomes" id="UP000006048"/>
    </source>
</evidence>
<dbReference type="Proteomes" id="UP000006048">
    <property type="component" value="Chromosome"/>
</dbReference>
<accession>I4B6N0</accession>
<dbReference type="STRING" id="869212.Turpa_2292"/>
<organism evidence="1 2">
    <name type="scientific">Turneriella parva (strain ATCC BAA-1111 / DSM 21527 / NCTC 11395 / H)</name>
    <name type="common">Leptospira parva</name>
    <dbReference type="NCBI Taxonomy" id="869212"/>
    <lineage>
        <taxon>Bacteria</taxon>
        <taxon>Pseudomonadati</taxon>
        <taxon>Spirochaetota</taxon>
        <taxon>Spirochaetia</taxon>
        <taxon>Leptospirales</taxon>
        <taxon>Leptospiraceae</taxon>
        <taxon>Turneriella</taxon>
    </lineage>
</organism>
<name>I4B6N0_TURPD</name>
<keyword evidence="2" id="KW-1185">Reference proteome</keyword>
<dbReference type="KEGG" id="tpx:Turpa_2292"/>
<dbReference type="PANTHER" id="PTHR43155:SF2">
    <property type="entry name" value="CYCLIC DI-GMP PHOSPHODIESTERASE PA4108"/>
    <property type="match status" value="1"/>
</dbReference>